<sequence>MSNDAPERPPTAEFAAALSVPRNAKIGLAAGVAVAVLAYAYRVLELAGPAADTRGSPLLFVVLAVTLAFGSAALVTVTLTLISAYRLAREQ</sequence>
<reference evidence="2 3" key="1">
    <citation type="journal article" date="2014" name="PLoS Genet.">
        <title>Phylogenetically driven sequencing of extremely halophilic archaea reveals strategies for static and dynamic osmo-response.</title>
        <authorList>
            <person name="Becker E.A."/>
            <person name="Seitzer P.M."/>
            <person name="Tritt A."/>
            <person name="Larsen D."/>
            <person name="Krusor M."/>
            <person name="Yao A.I."/>
            <person name="Wu D."/>
            <person name="Madern D."/>
            <person name="Eisen J.A."/>
            <person name="Darling A.E."/>
            <person name="Facciotti M.T."/>
        </authorList>
    </citation>
    <scope>NUCLEOTIDE SEQUENCE [LARGE SCALE GENOMIC DNA]</scope>
    <source>
        <strain evidence="2 3">DSM 8989</strain>
    </source>
</reference>
<dbReference type="STRING" id="1227456.C450_04032"/>
<dbReference type="Proteomes" id="UP000011625">
    <property type="component" value="Unassembled WGS sequence"/>
</dbReference>
<keyword evidence="3" id="KW-1185">Reference proteome</keyword>
<dbReference type="PATRIC" id="fig|1227456.3.peg.837"/>
<proteinExistence type="predicted"/>
<evidence type="ECO:0000256" key="1">
    <source>
        <dbReference type="SAM" id="Phobius"/>
    </source>
</evidence>
<keyword evidence="1" id="KW-1133">Transmembrane helix</keyword>
<comment type="caution">
    <text evidence="2">The sequence shown here is derived from an EMBL/GenBank/DDBJ whole genome shotgun (WGS) entry which is preliminary data.</text>
</comment>
<evidence type="ECO:0000313" key="3">
    <source>
        <dbReference type="Proteomes" id="UP000011625"/>
    </source>
</evidence>
<protein>
    <submittedName>
        <fullName evidence="2">Uncharacterized protein</fullName>
    </submittedName>
</protein>
<evidence type="ECO:0000313" key="2">
    <source>
        <dbReference type="EMBL" id="EMA55203.1"/>
    </source>
</evidence>
<feature type="transmembrane region" description="Helical" evidence="1">
    <location>
        <begin position="26"/>
        <end position="44"/>
    </location>
</feature>
<dbReference type="EMBL" id="AOME01000015">
    <property type="protein sequence ID" value="EMA55203.1"/>
    <property type="molecule type" value="Genomic_DNA"/>
</dbReference>
<dbReference type="Pfam" id="PF24380">
    <property type="entry name" value="DUF7536"/>
    <property type="match status" value="1"/>
</dbReference>
<dbReference type="RefSeq" id="WP_005040278.1">
    <property type="nucleotide sequence ID" value="NZ_AOME01000015.1"/>
</dbReference>
<keyword evidence="1" id="KW-0812">Transmembrane</keyword>
<accession>M0NCA4</accession>
<gene>
    <name evidence="2" type="ORF">C450_04032</name>
</gene>
<organism evidence="2 3">
    <name type="scientific">Halococcus salifodinae DSM 8989</name>
    <dbReference type="NCBI Taxonomy" id="1227456"/>
    <lineage>
        <taxon>Archaea</taxon>
        <taxon>Methanobacteriati</taxon>
        <taxon>Methanobacteriota</taxon>
        <taxon>Stenosarchaea group</taxon>
        <taxon>Halobacteria</taxon>
        <taxon>Halobacteriales</taxon>
        <taxon>Halococcaceae</taxon>
        <taxon>Halococcus</taxon>
    </lineage>
</organism>
<dbReference type="AlphaFoldDB" id="M0NCA4"/>
<name>M0NCA4_9EURY</name>
<keyword evidence="1" id="KW-0472">Membrane</keyword>
<feature type="transmembrane region" description="Helical" evidence="1">
    <location>
        <begin position="56"/>
        <end position="82"/>
    </location>
</feature>
<dbReference type="InterPro" id="IPR055958">
    <property type="entry name" value="DUF7536"/>
</dbReference>